<gene>
    <name evidence="1" type="ORF">DAEQUDRAFT_15006</name>
</gene>
<dbReference type="AlphaFoldDB" id="A0A165UIN2"/>
<evidence type="ECO:0000313" key="1">
    <source>
        <dbReference type="EMBL" id="KZT74965.1"/>
    </source>
</evidence>
<dbReference type="EMBL" id="KV429032">
    <property type="protein sequence ID" value="KZT74965.1"/>
    <property type="molecule type" value="Genomic_DNA"/>
</dbReference>
<sequence>MPMDVALRWATGMQCIDRLLKEAHFYENQLKGLQGSAVPKFYGFYVGRTDDIDIGCLLVEWCGGEPHPDLWERKYVTRCRRRLQQYHDCVAESVLSFSRQMLLVAARIHAMRVCHGRLSDGRHFVASSKDNTMRIVNFSHASVHSCPGGTPLLLNPDGSEDAPERCSRCPELALLEETYGPDTGMDAYRLRQANGLEYRWPNASGELDL</sequence>
<organism evidence="1 2">
    <name type="scientific">Daedalea quercina L-15889</name>
    <dbReference type="NCBI Taxonomy" id="1314783"/>
    <lineage>
        <taxon>Eukaryota</taxon>
        <taxon>Fungi</taxon>
        <taxon>Dikarya</taxon>
        <taxon>Basidiomycota</taxon>
        <taxon>Agaricomycotina</taxon>
        <taxon>Agaricomycetes</taxon>
        <taxon>Polyporales</taxon>
        <taxon>Fomitopsis</taxon>
    </lineage>
</organism>
<dbReference type="OrthoDB" id="2751906at2759"/>
<proteinExistence type="predicted"/>
<evidence type="ECO:0008006" key="3">
    <source>
        <dbReference type="Google" id="ProtNLM"/>
    </source>
</evidence>
<dbReference type="InterPro" id="IPR011009">
    <property type="entry name" value="Kinase-like_dom_sf"/>
</dbReference>
<reference evidence="1 2" key="1">
    <citation type="journal article" date="2016" name="Mol. Biol. Evol.">
        <title>Comparative Genomics of Early-Diverging Mushroom-Forming Fungi Provides Insights into the Origins of Lignocellulose Decay Capabilities.</title>
        <authorList>
            <person name="Nagy L.G."/>
            <person name="Riley R."/>
            <person name="Tritt A."/>
            <person name="Adam C."/>
            <person name="Daum C."/>
            <person name="Floudas D."/>
            <person name="Sun H."/>
            <person name="Yadav J.S."/>
            <person name="Pangilinan J."/>
            <person name="Larsson K.H."/>
            <person name="Matsuura K."/>
            <person name="Barry K."/>
            <person name="Labutti K."/>
            <person name="Kuo R."/>
            <person name="Ohm R.A."/>
            <person name="Bhattacharya S.S."/>
            <person name="Shirouzu T."/>
            <person name="Yoshinaga Y."/>
            <person name="Martin F.M."/>
            <person name="Grigoriev I.V."/>
            <person name="Hibbett D.S."/>
        </authorList>
    </citation>
    <scope>NUCLEOTIDE SEQUENCE [LARGE SCALE GENOMIC DNA]</scope>
    <source>
        <strain evidence="1 2">L-15889</strain>
    </source>
</reference>
<keyword evidence="2" id="KW-1185">Reference proteome</keyword>
<name>A0A165UIN2_9APHY</name>
<dbReference type="SUPFAM" id="SSF56112">
    <property type="entry name" value="Protein kinase-like (PK-like)"/>
    <property type="match status" value="1"/>
</dbReference>
<protein>
    <recommendedName>
        <fullName evidence="3">Protein kinase domain-containing protein</fullName>
    </recommendedName>
</protein>
<dbReference type="Proteomes" id="UP000076727">
    <property type="component" value="Unassembled WGS sequence"/>
</dbReference>
<accession>A0A165UIN2</accession>
<dbReference type="STRING" id="1314783.A0A165UIN2"/>
<evidence type="ECO:0000313" key="2">
    <source>
        <dbReference type="Proteomes" id="UP000076727"/>
    </source>
</evidence>